<dbReference type="GO" id="GO:0015629">
    <property type="term" value="C:actin cytoskeleton"/>
    <property type="evidence" value="ECO:0007669"/>
    <property type="project" value="TreeGrafter"/>
</dbReference>
<dbReference type="InterPro" id="IPR000557">
    <property type="entry name" value="Calponin_repeat"/>
</dbReference>
<reference evidence="5" key="1">
    <citation type="submission" date="2022-11" db="UniProtKB">
        <authorList>
            <consortium name="WormBaseParasite"/>
        </authorList>
    </citation>
    <scope>IDENTIFICATION</scope>
</reference>
<evidence type="ECO:0000259" key="3">
    <source>
        <dbReference type="PROSITE" id="PS50021"/>
    </source>
</evidence>
<evidence type="ECO:0000256" key="1">
    <source>
        <dbReference type="ARBA" id="ARBA00009631"/>
    </source>
</evidence>
<protein>
    <recommendedName>
        <fullName evidence="2">Transgelin</fullName>
    </recommendedName>
</protein>
<dbReference type="GO" id="GO:0007015">
    <property type="term" value="P:actin filament organization"/>
    <property type="evidence" value="ECO:0007669"/>
    <property type="project" value="TreeGrafter"/>
</dbReference>
<dbReference type="Pfam" id="PF00402">
    <property type="entry name" value="Calponin"/>
    <property type="match status" value="1"/>
</dbReference>
<dbReference type="InterPro" id="IPR036872">
    <property type="entry name" value="CH_dom_sf"/>
</dbReference>
<dbReference type="SUPFAM" id="SSF47576">
    <property type="entry name" value="Calponin-homology domain, CH-domain"/>
    <property type="match status" value="1"/>
</dbReference>
<dbReference type="PROSITE" id="PS51122">
    <property type="entry name" value="CALPONIN_2"/>
    <property type="match status" value="1"/>
</dbReference>
<dbReference type="PROSITE" id="PS50021">
    <property type="entry name" value="CH"/>
    <property type="match status" value="1"/>
</dbReference>
<dbReference type="WBParaSite" id="jg20037">
    <property type="protein sequence ID" value="jg20037"/>
    <property type="gene ID" value="jg20037"/>
</dbReference>
<dbReference type="Proteomes" id="UP000887574">
    <property type="component" value="Unplaced"/>
</dbReference>
<dbReference type="PANTHER" id="PTHR47385:SF14">
    <property type="entry name" value="TRANSGELIN"/>
    <property type="match status" value="1"/>
</dbReference>
<dbReference type="AlphaFoldDB" id="A0A915DJ83"/>
<dbReference type="Pfam" id="PF00307">
    <property type="entry name" value="CH"/>
    <property type="match status" value="1"/>
</dbReference>
<sequence length="188" mass="20465">MAERATKHGIAADAQQKIFDKFEPILAQEVLMWISNLIGESFETNGDVDNFTDVLQDGTVLCKLANSLAAGSIKKINSSAMAFKKMENISLFLSFASNHMDKSELFQTIDLFEKQDPNAVLVCLMALARKSLKAFGKPGLGPKESEVGEKRIWTEEQLRAGAGVIGLQMGSNKGASQAGMNIGNIRHM</sequence>
<dbReference type="InterPro" id="IPR003096">
    <property type="entry name" value="SM22_calponin"/>
</dbReference>
<feature type="domain" description="Calponin-homology (CH)" evidence="3">
    <location>
        <begin position="24"/>
        <end position="132"/>
    </location>
</feature>
<name>A0A915DJ83_9BILA</name>
<evidence type="ECO:0000313" key="4">
    <source>
        <dbReference type="Proteomes" id="UP000887574"/>
    </source>
</evidence>
<dbReference type="SMART" id="SM00033">
    <property type="entry name" value="CH"/>
    <property type="match status" value="1"/>
</dbReference>
<dbReference type="InterPro" id="IPR001715">
    <property type="entry name" value="CH_dom"/>
</dbReference>
<organism evidence="4 5">
    <name type="scientific">Ditylenchus dipsaci</name>
    <dbReference type="NCBI Taxonomy" id="166011"/>
    <lineage>
        <taxon>Eukaryota</taxon>
        <taxon>Metazoa</taxon>
        <taxon>Ecdysozoa</taxon>
        <taxon>Nematoda</taxon>
        <taxon>Chromadorea</taxon>
        <taxon>Rhabditida</taxon>
        <taxon>Tylenchina</taxon>
        <taxon>Tylenchomorpha</taxon>
        <taxon>Sphaerularioidea</taxon>
        <taxon>Anguinidae</taxon>
        <taxon>Anguininae</taxon>
        <taxon>Ditylenchus</taxon>
    </lineage>
</organism>
<evidence type="ECO:0000313" key="5">
    <source>
        <dbReference type="WBParaSite" id="jg20037"/>
    </source>
</evidence>
<dbReference type="PRINTS" id="PR00888">
    <property type="entry name" value="SM22CALPONIN"/>
</dbReference>
<evidence type="ECO:0000256" key="2">
    <source>
        <dbReference type="RuleBase" id="RU361224"/>
    </source>
</evidence>
<dbReference type="InterPro" id="IPR050606">
    <property type="entry name" value="Calponin-like"/>
</dbReference>
<keyword evidence="4" id="KW-1185">Reference proteome</keyword>
<dbReference type="PANTHER" id="PTHR47385">
    <property type="entry name" value="CALPONIN"/>
    <property type="match status" value="1"/>
</dbReference>
<dbReference type="GO" id="GO:0051015">
    <property type="term" value="F:actin filament binding"/>
    <property type="evidence" value="ECO:0007669"/>
    <property type="project" value="TreeGrafter"/>
</dbReference>
<proteinExistence type="inferred from homology"/>
<dbReference type="Gene3D" id="1.10.418.10">
    <property type="entry name" value="Calponin-like domain"/>
    <property type="match status" value="1"/>
</dbReference>
<accession>A0A915DJ83</accession>
<dbReference type="PROSITE" id="PS01052">
    <property type="entry name" value="CALPONIN_1"/>
    <property type="match status" value="1"/>
</dbReference>
<comment type="similarity">
    <text evidence="1 2">Belongs to the calponin family.</text>
</comment>